<dbReference type="InterPro" id="IPR026873">
    <property type="entry name" value="Ptb1"/>
</dbReference>
<dbReference type="AlphaFoldDB" id="A0A066VU34"/>
<feature type="compositionally biased region" description="Low complexity" evidence="9">
    <location>
        <begin position="340"/>
        <end position="354"/>
    </location>
</feature>
<dbReference type="Gene3D" id="1.50.10.20">
    <property type="match status" value="1"/>
</dbReference>
<dbReference type="EC" id="2.5.1.60" evidence="8"/>
<protein>
    <recommendedName>
        <fullName evidence="8">Geranylgeranyl transferase type-2 subunit beta</fullName>
        <ecNumber evidence="8">2.5.1.60</ecNumber>
    </recommendedName>
</protein>
<feature type="region of interest" description="Disordered" evidence="9">
    <location>
        <begin position="75"/>
        <end position="108"/>
    </location>
</feature>
<dbReference type="HOGENOM" id="CLU_028946_3_0_1"/>
<evidence type="ECO:0000256" key="6">
    <source>
        <dbReference type="ARBA" id="ARBA00022833"/>
    </source>
</evidence>
<evidence type="ECO:0000256" key="2">
    <source>
        <dbReference type="ARBA" id="ARBA00022602"/>
    </source>
</evidence>
<evidence type="ECO:0000256" key="7">
    <source>
        <dbReference type="ARBA" id="ARBA00047658"/>
    </source>
</evidence>
<organism evidence="11 12">
    <name type="scientific">Tilletiaria anomala (strain ATCC 24038 / CBS 436.72 / UBC 951)</name>
    <dbReference type="NCBI Taxonomy" id="1037660"/>
    <lineage>
        <taxon>Eukaryota</taxon>
        <taxon>Fungi</taxon>
        <taxon>Dikarya</taxon>
        <taxon>Basidiomycota</taxon>
        <taxon>Ustilaginomycotina</taxon>
        <taxon>Exobasidiomycetes</taxon>
        <taxon>Georgefischeriales</taxon>
        <taxon>Tilletiariaceae</taxon>
        <taxon>Tilletiaria</taxon>
    </lineage>
</organism>
<comment type="cofactor">
    <cofactor evidence="8">
        <name>Zn(2+)</name>
        <dbReference type="ChEBI" id="CHEBI:29105"/>
    </cofactor>
    <text evidence="8">Binds 1 zinc ion per subunit.</text>
</comment>
<comment type="function">
    <text evidence="8">Catalyzes the transfer of a geranylgeranyl moiety from geranylgeranyl diphosphate to both cysteines of proteins with the C-terminal sequence -XXCC, -XCXC and -CCXX.</text>
</comment>
<reference evidence="11 12" key="1">
    <citation type="submission" date="2014-05" db="EMBL/GenBank/DDBJ databases">
        <title>Draft genome sequence of a rare smut relative, Tilletiaria anomala UBC 951.</title>
        <authorList>
            <consortium name="DOE Joint Genome Institute"/>
            <person name="Toome M."/>
            <person name="Kuo A."/>
            <person name="Henrissat B."/>
            <person name="Lipzen A."/>
            <person name="Tritt A."/>
            <person name="Yoshinaga Y."/>
            <person name="Zane M."/>
            <person name="Barry K."/>
            <person name="Grigoriev I.V."/>
            <person name="Spatafora J.W."/>
            <person name="Aimea M.C."/>
        </authorList>
    </citation>
    <scope>NUCLEOTIDE SEQUENCE [LARGE SCALE GENOMIC DNA]</scope>
    <source>
        <strain evidence="11 12">UBC 951</strain>
    </source>
</reference>
<dbReference type="STRING" id="1037660.A0A066VU34"/>
<dbReference type="OMA" id="VKRCQCP"/>
<feature type="compositionally biased region" description="Basic and acidic residues" evidence="9">
    <location>
        <begin position="75"/>
        <end position="103"/>
    </location>
</feature>
<dbReference type="FunCoup" id="A0A066VU34">
    <property type="interactions" value="35"/>
</dbReference>
<gene>
    <name evidence="11" type="ORF">K437DRAFT_257947</name>
</gene>
<keyword evidence="5" id="KW-0677">Repeat</keyword>
<sequence>MALPQAPQRLLRDLHVAYIKSLDAKKEGLSYHMTTHLRMNGVYWGLCALELMHAGDLLARQDLVDFVLSCWDDPKGKGKRKAELDHNKNEPAGQHRDPSDGRDGQPGGFAPFPRHDTHILSTLSALQILAIKGALDVVDRQAVIDYILSLRSTSPNLRGAFYGDSAALEHDTRYLYIALHALQLLSATAELAEIREESIAYLLRCHNRDGGFGTSVGAESHAGQVFTCVAALNILDALDRVDLDRVGSWLAERQLPNGGLNGRPQKLEDVCYSWWVLSSLSMVRRLHWIDAAKLRRFILSAQDPEYGGIADRPDNVADVFHTHFGLAGLSLLSGLDRGTPQAKGQGAAAEAEAAPDGNEGDGLANLEEVDPTYCLPAHVVRRLGIEKGYQSFRPANR</sequence>
<keyword evidence="12" id="KW-1185">Reference proteome</keyword>
<dbReference type="InParanoid" id="A0A066VU34"/>
<evidence type="ECO:0000259" key="10">
    <source>
        <dbReference type="Pfam" id="PF00432"/>
    </source>
</evidence>
<keyword evidence="3 8" id="KW-0808">Transferase</keyword>
<dbReference type="Pfam" id="PF00432">
    <property type="entry name" value="Prenyltrans"/>
    <property type="match status" value="1"/>
</dbReference>
<dbReference type="InterPro" id="IPR008930">
    <property type="entry name" value="Terpenoid_cyclase/PrenylTrfase"/>
</dbReference>
<proteinExistence type="inferred from homology"/>
<accession>A0A066VU34</accession>
<evidence type="ECO:0000256" key="5">
    <source>
        <dbReference type="ARBA" id="ARBA00022737"/>
    </source>
</evidence>
<comment type="similarity">
    <text evidence="1 8">Belongs to the protein prenyltransferase subunit beta family.</text>
</comment>
<comment type="catalytic activity">
    <reaction evidence="7 8">
        <text>geranylgeranyl diphosphate + L-cysteinyl-[protein] = S-geranylgeranyl-L-cysteinyl-[protein] + diphosphate</text>
        <dbReference type="Rhea" id="RHEA:21240"/>
        <dbReference type="Rhea" id="RHEA-COMP:10131"/>
        <dbReference type="Rhea" id="RHEA-COMP:11537"/>
        <dbReference type="ChEBI" id="CHEBI:29950"/>
        <dbReference type="ChEBI" id="CHEBI:33019"/>
        <dbReference type="ChEBI" id="CHEBI:57533"/>
        <dbReference type="ChEBI" id="CHEBI:86021"/>
        <dbReference type="EC" id="2.5.1.60"/>
    </reaction>
</comment>
<dbReference type="CDD" id="cd02894">
    <property type="entry name" value="GGTase-II"/>
    <property type="match status" value="1"/>
</dbReference>
<comment type="caution">
    <text evidence="11">The sequence shown here is derived from an EMBL/GenBank/DDBJ whole genome shotgun (WGS) entry which is preliminary data.</text>
</comment>
<feature type="region of interest" description="Disordered" evidence="9">
    <location>
        <begin position="340"/>
        <end position="365"/>
    </location>
</feature>
<dbReference type="GO" id="GO:0046872">
    <property type="term" value="F:metal ion binding"/>
    <property type="evidence" value="ECO:0007669"/>
    <property type="project" value="UniProtKB-KW"/>
</dbReference>
<dbReference type="SUPFAM" id="SSF48239">
    <property type="entry name" value="Terpenoid cyclases/Protein prenyltransferases"/>
    <property type="match status" value="1"/>
</dbReference>
<dbReference type="PANTHER" id="PTHR11774">
    <property type="entry name" value="GERANYLGERANYL TRANSFERASE TYPE BETA SUBUNIT"/>
    <property type="match status" value="1"/>
</dbReference>
<evidence type="ECO:0000256" key="8">
    <source>
        <dbReference type="RuleBase" id="RU365076"/>
    </source>
</evidence>
<keyword evidence="2 8" id="KW-0637">Prenyltransferase</keyword>
<dbReference type="GeneID" id="25264829"/>
<evidence type="ECO:0000313" key="12">
    <source>
        <dbReference type="Proteomes" id="UP000027361"/>
    </source>
</evidence>
<evidence type="ECO:0000256" key="3">
    <source>
        <dbReference type="ARBA" id="ARBA00022679"/>
    </source>
</evidence>
<name>A0A066VU34_TILAU</name>
<evidence type="ECO:0000256" key="9">
    <source>
        <dbReference type="SAM" id="MobiDB-lite"/>
    </source>
</evidence>
<evidence type="ECO:0000256" key="4">
    <source>
        <dbReference type="ARBA" id="ARBA00022723"/>
    </source>
</evidence>
<dbReference type="OrthoDB" id="5428259at2759"/>
<evidence type="ECO:0000256" key="1">
    <source>
        <dbReference type="ARBA" id="ARBA00010497"/>
    </source>
</evidence>
<dbReference type="GO" id="GO:0004663">
    <property type="term" value="F:Rab geranylgeranyltransferase activity"/>
    <property type="evidence" value="ECO:0007669"/>
    <property type="project" value="UniProtKB-UniRule"/>
</dbReference>
<dbReference type="RefSeq" id="XP_013242018.1">
    <property type="nucleotide sequence ID" value="XM_013386564.1"/>
</dbReference>
<dbReference type="InterPro" id="IPR001330">
    <property type="entry name" value="Prenyltrans"/>
</dbReference>
<dbReference type="GO" id="GO:0005968">
    <property type="term" value="C:Rab-protein geranylgeranyltransferase complex"/>
    <property type="evidence" value="ECO:0007669"/>
    <property type="project" value="UniProtKB-UniRule"/>
</dbReference>
<keyword evidence="6 8" id="KW-0862">Zinc</keyword>
<dbReference type="InterPro" id="IPR045089">
    <property type="entry name" value="PGGT1B-like"/>
</dbReference>
<dbReference type="EMBL" id="JMSN01000071">
    <property type="protein sequence ID" value="KDN42309.1"/>
    <property type="molecule type" value="Genomic_DNA"/>
</dbReference>
<dbReference type="PANTHER" id="PTHR11774:SF11">
    <property type="entry name" value="GERANYLGERANYL TRANSFERASE TYPE-2 SUBUNIT BETA"/>
    <property type="match status" value="1"/>
</dbReference>
<evidence type="ECO:0000313" key="11">
    <source>
        <dbReference type="EMBL" id="KDN42309.1"/>
    </source>
</evidence>
<keyword evidence="4 8" id="KW-0479">Metal-binding</keyword>
<dbReference type="Proteomes" id="UP000027361">
    <property type="component" value="Unassembled WGS sequence"/>
</dbReference>
<feature type="domain" description="Prenyltransferase alpha-alpha toroid" evidence="10">
    <location>
        <begin position="10"/>
        <end position="375"/>
    </location>
</feature>